<dbReference type="OrthoDB" id="9801249at2"/>
<dbReference type="RefSeq" id="WP_051883710.1">
    <property type="nucleotide sequence ID" value="NZ_APNK01000041.1"/>
</dbReference>
<reference evidence="7 8" key="1">
    <citation type="submission" date="2013-03" db="EMBL/GenBank/DDBJ databases">
        <title>Salinisphaera hydrothermalis C41B8 Genome Sequencing.</title>
        <authorList>
            <person name="Li C."/>
            <person name="Lai Q."/>
            <person name="Shao Z."/>
        </authorList>
    </citation>
    <scope>NUCLEOTIDE SEQUENCE [LARGE SCALE GENOMIC DNA]</scope>
    <source>
        <strain evidence="7 8">C41B8</strain>
    </source>
</reference>
<evidence type="ECO:0000256" key="2">
    <source>
        <dbReference type="ARBA" id="ARBA00008639"/>
    </source>
</evidence>
<evidence type="ECO:0000313" key="8">
    <source>
        <dbReference type="Proteomes" id="UP000028302"/>
    </source>
</evidence>
<dbReference type="Proteomes" id="UP000028302">
    <property type="component" value="Unassembled WGS sequence"/>
</dbReference>
<evidence type="ECO:0000256" key="3">
    <source>
        <dbReference type="ARBA" id="ARBA00022898"/>
    </source>
</evidence>
<dbReference type="InterPro" id="IPR027278">
    <property type="entry name" value="ACCD_DCysDesulf"/>
</dbReference>
<dbReference type="InterPro" id="IPR001926">
    <property type="entry name" value="TrpB-like_PALP"/>
</dbReference>
<proteinExistence type="inferred from homology"/>
<feature type="domain" description="Tryptophan synthase beta chain-like PALP" evidence="6">
    <location>
        <begin position="17"/>
        <end position="329"/>
    </location>
</feature>
<feature type="active site" description="Nucleophile" evidence="4">
    <location>
        <position position="85"/>
    </location>
</feature>
<protein>
    <submittedName>
        <fullName evidence="7">D-cysteine desulfhydrase</fullName>
        <ecNumber evidence="7">4.4.1.15</ecNumber>
    </submittedName>
</protein>
<dbReference type="PIRSF" id="PIRSF006278">
    <property type="entry name" value="ACCD_DCysDesulf"/>
    <property type="match status" value="1"/>
</dbReference>
<dbReference type="PANTHER" id="PTHR43780">
    <property type="entry name" value="1-AMINOCYCLOPROPANE-1-CARBOXYLATE DEAMINASE-RELATED"/>
    <property type="match status" value="1"/>
</dbReference>
<keyword evidence="8" id="KW-1185">Reference proteome</keyword>
<evidence type="ECO:0000256" key="4">
    <source>
        <dbReference type="PIRSR" id="PIRSR006278-1"/>
    </source>
</evidence>
<dbReference type="Pfam" id="PF00291">
    <property type="entry name" value="PALP"/>
    <property type="match status" value="1"/>
</dbReference>
<dbReference type="GO" id="GO:0019148">
    <property type="term" value="F:D-cysteine desulfhydrase activity"/>
    <property type="evidence" value="ECO:0007669"/>
    <property type="project" value="UniProtKB-EC"/>
</dbReference>
<dbReference type="STRING" id="1304275.C41B8_16924"/>
<keyword evidence="3 5" id="KW-0663">Pyridoxal phosphate</keyword>
<dbReference type="eggNOG" id="COG2515">
    <property type="taxonomic scope" value="Bacteria"/>
</dbReference>
<accession>A0A084IH77</accession>
<name>A0A084IH77_SALHC</name>
<dbReference type="EC" id="4.4.1.15" evidence="7"/>
<dbReference type="PATRIC" id="fig|1304275.5.peg.3467"/>
<evidence type="ECO:0000259" key="6">
    <source>
        <dbReference type="Pfam" id="PF00291"/>
    </source>
</evidence>
<comment type="caution">
    <text evidence="7">The sequence shown here is derived from an EMBL/GenBank/DDBJ whole genome shotgun (WGS) entry which is preliminary data.</text>
</comment>
<comment type="cofactor">
    <cofactor evidence="1">
        <name>pyridoxal 5'-phosphate</name>
        <dbReference type="ChEBI" id="CHEBI:597326"/>
    </cofactor>
</comment>
<evidence type="ECO:0000256" key="5">
    <source>
        <dbReference type="PIRSR" id="PIRSR006278-2"/>
    </source>
</evidence>
<dbReference type="InterPro" id="IPR036052">
    <property type="entry name" value="TrpB-like_PALP_sf"/>
</dbReference>
<keyword evidence="7" id="KW-0456">Lyase</keyword>
<feature type="modified residue" description="N6-(pyridoxal phosphate)lysine" evidence="5">
    <location>
        <position position="58"/>
    </location>
</feature>
<evidence type="ECO:0000256" key="1">
    <source>
        <dbReference type="ARBA" id="ARBA00001933"/>
    </source>
</evidence>
<evidence type="ECO:0000313" key="7">
    <source>
        <dbReference type="EMBL" id="KEZ76061.1"/>
    </source>
</evidence>
<organism evidence="7 8">
    <name type="scientific">Salinisphaera hydrothermalis (strain C41B8)</name>
    <dbReference type="NCBI Taxonomy" id="1304275"/>
    <lineage>
        <taxon>Bacteria</taxon>
        <taxon>Pseudomonadati</taxon>
        <taxon>Pseudomonadota</taxon>
        <taxon>Gammaproteobacteria</taxon>
        <taxon>Salinisphaerales</taxon>
        <taxon>Salinisphaeraceae</taxon>
        <taxon>Salinisphaera</taxon>
    </lineage>
</organism>
<dbReference type="SUPFAM" id="SSF53686">
    <property type="entry name" value="Tryptophan synthase beta subunit-like PLP-dependent enzymes"/>
    <property type="match status" value="1"/>
</dbReference>
<sequence length="352" mass="36833">MPVHRLPTFGHPHLALLDGHTPIQRLARLEDALGPARRGIELYVKRDDHMSLGGGGNKLRKLEFLLGQARAAGVDTIVTVGGLQSNHARLTAAACARLGLACELVLTRVVPRSDPEYETGGNVLLDQLFGAVVHTRAGDVDALEEAHARAEALEARGRCVVVIPTGGSTATGCLGYARCAYEIAAQEEKLEFTFDAVVVANGSGGTHAGLAAGMIALRRDPRCIRSYAVLAEESTARARTAALIEQTLDAMGAVAGQRDTNDPVVDGRYRGPGYGLPTPAMIDALAQVARLEGLMLDPVYTGKAMAGLLADTTAGVFQPGQRLLFLATGGAPGLHAYRSIFASEAGPAADAE</sequence>
<dbReference type="PANTHER" id="PTHR43780:SF2">
    <property type="entry name" value="1-AMINOCYCLOPROPANE-1-CARBOXYLATE DEAMINASE-RELATED"/>
    <property type="match status" value="1"/>
</dbReference>
<gene>
    <name evidence="7" type="ORF">C41B8_16924</name>
</gene>
<comment type="similarity">
    <text evidence="2">Belongs to the ACC deaminase/D-cysteine desulfhydrase family.</text>
</comment>
<dbReference type="AlphaFoldDB" id="A0A084IH77"/>
<dbReference type="EMBL" id="APNK01000041">
    <property type="protein sequence ID" value="KEZ76061.1"/>
    <property type="molecule type" value="Genomic_DNA"/>
</dbReference>
<dbReference type="Gene3D" id="3.40.50.1100">
    <property type="match status" value="2"/>
</dbReference>